<organism evidence="1 2">
    <name type="scientific">Mahella australiensis (strain DSM 15567 / CIP 107919 / 50-1 BON)</name>
    <dbReference type="NCBI Taxonomy" id="697281"/>
    <lineage>
        <taxon>Bacteria</taxon>
        <taxon>Bacillati</taxon>
        <taxon>Bacillota</taxon>
        <taxon>Clostridia</taxon>
        <taxon>Thermoanaerobacterales</taxon>
        <taxon>Thermoanaerobacterales Family IV. Incertae Sedis</taxon>
        <taxon>Mahella</taxon>
    </lineage>
</organism>
<keyword evidence="2" id="KW-1185">Reference proteome</keyword>
<reference evidence="1 2" key="2">
    <citation type="journal article" date="2011" name="Stand. Genomic Sci.">
        <title>Complete genome sequence of Mahella australiensis type strain (50-1 BON).</title>
        <authorList>
            <person name="Sikorski J."/>
            <person name="Teshima H."/>
            <person name="Nolan M."/>
            <person name="Lucas S."/>
            <person name="Hammon N."/>
            <person name="Deshpande S."/>
            <person name="Cheng J.F."/>
            <person name="Pitluck S."/>
            <person name="Liolios K."/>
            <person name="Pagani I."/>
            <person name="Ivanova N."/>
            <person name="Huntemann M."/>
            <person name="Mavromatis K."/>
            <person name="Ovchinikova G."/>
            <person name="Pati A."/>
            <person name="Tapia R."/>
            <person name="Han C."/>
            <person name="Goodwin L."/>
            <person name="Chen A."/>
            <person name="Palaniappan K."/>
            <person name="Land M."/>
            <person name="Hauser L."/>
            <person name="Ngatchou-Djao O.D."/>
            <person name="Rohde M."/>
            <person name="Pukall R."/>
            <person name="Spring S."/>
            <person name="Abt B."/>
            <person name="Goker M."/>
            <person name="Detter J.C."/>
            <person name="Woyke T."/>
            <person name="Bristow J."/>
            <person name="Markowitz V."/>
            <person name="Hugenholtz P."/>
            <person name="Eisen J.A."/>
            <person name="Kyrpides N.C."/>
            <person name="Klenk H.P."/>
            <person name="Lapidus A."/>
        </authorList>
    </citation>
    <scope>NUCLEOTIDE SEQUENCE [LARGE SCALE GENOMIC DNA]</scope>
    <source>
        <strain evidence="2">DSM 15567 / CIP 107919 / 50-1 BON</strain>
    </source>
</reference>
<evidence type="ECO:0000313" key="2">
    <source>
        <dbReference type="Proteomes" id="UP000008457"/>
    </source>
</evidence>
<evidence type="ECO:0000313" key="1">
    <source>
        <dbReference type="EMBL" id="AEE97453.1"/>
    </source>
</evidence>
<name>F3ZVQ9_MAHA5</name>
<gene>
    <name evidence="1" type="ordered locus">Mahau_2285</name>
</gene>
<dbReference type="KEGG" id="mas:Mahau_2285"/>
<protein>
    <submittedName>
        <fullName evidence="1">Uncharacterized protein</fullName>
    </submittedName>
</protein>
<dbReference type="Proteomes" id="UP000008457">
    <property type="component" value="Chromosome"/>
</dbReference>
<reference evidence="2" key="1">
    <citation type="submission" date="2010-11" db="EMBL/GenBank/DDBJ databases">
        <title>The complete genome of Mahella australiensis DSM 15567.</title>
        <authorList>
            <consortium name="US DOE Joint Genome Institute (JGI-PGF)"/>
            <person name="Lucas S."/>
            <person name="Copeland A."/>
            <person name="Lapidus A."/>
            <person name="Bruce D."/>
            <person name="Goodwin L."/>
            <person name="Pitluck S."/>
            <person name="Kyrpides N."/>
            <person name="Mavromatis K."/>
            <person name="Pagani I."/>
            <person name="Ivanova N."/>
            <person name="Teshima H."/>
            <person name="Brettin T."/>
            <person name="Detter J.C."/>
            <person name="Han C."/>
            <person name="Tapia R."/>
            <person name="Land M."/>
            <person name="Hauser L."/>
            <person name="Markowitz V."/>
            <person name="Cheng J.-F."/>
            <person name="Hugenholtz P."/>
            <person name="Woyke T."/>
            <person name="Wu D."/>
            <person name="Spring S."/>
            <person name="Pukall R."/>
            <person name="Steenblock K."/>
            <person name="Schneider S."/>
            <person name="Klenk H.-P."/>
            <person name="Eisen J.A."/>
        </authorList>
    </citation>
    <scope>NUCLEOTIDE SEQUENCE [LARGE SCALE GENOMIC DNA]</scope>
    <source>
        <strain evidence="2">DSM 15567 / CIP 107919 / 50-1 BON</strain>
    </source>
</reference>
<dbReference type="RefSeq" id="WP_013781879.1">
    <property type="nucleotide sequence ID" value="NC_015520.1"/>
</dbReference>
<dbReference type="EMBL" id="CP002360">
    <property type="protein sequence ID" value="AEE97453.1"/>
    <property type="molecule type" value="Genomic_DNA"/>
</dbReference>
<accession>F3ZVQ9</accession>
<proteinExistence type="predicted"/>
<dbReference type="AlphaFoldDB" id="F3ZVQ9"/>
<dbReference type="HOGENOM" id="CLU_2451070_0_0_9"/>
<dbReference type="STRING" id="697281.Mahau_2285"/>
<sequence length="89" mass="10005">MHKQHMPFFNKCVFSKKLFGLLNNSNYLSRFKEGAALAIITYCIDLIVVDIPNARCVTATLGIVSHDAINRHYRPNPQTLCSIPQKIGS</sequence>